<dbReference type="InterPro" id="IPR036390">
    <property type="entry name" value="WH_DNA-bd_sf"/>
</dbReference>
<gene>
    <name evidence="5" type="ORF">BJP25_02650</name>
</gene>
<keyword evidence="3" id="KW-0804">Transcription</keyword>
<dbReference type="GO" id="GO:0003677">
    <property type="term" value="F:DNA binding"/>
    <property type="evidence" value="ECO:0007669"/>
    <property type="project" value="UniProtKB-KW"/>
</dbReference>
<accession>A0A1Q9LE27</accession>
<dbReference type="PRINTS" id="PR00035">
    <property type="entry name" value="HTHGNTR"/>
</dbReference>
<dbReference type="InterPro" id="IPR008920">
    <property type="entry name" value="TF_FadR/GntR_C"/>
</dbReference>
<dbReference type="Gene3D" id="1.20.120.530">
    <property type="entry name" value="GntR ligand-binding domain-like"/>
    <property type="match status" value="1"/>
</dbReference>
<comment type="caution">
    <text evidence="5">The sequence shown here is derived from an EMBL/GenBank/DDBJ whole genome shotgun (WGS) entry which is preliminary data.</text>
</comment>
<dbReference type="AlphaFoldDB" id="A0A1Q9LE27"/>
<dbReference type="Pfam" id="PF00392">
    <property type="entry name" value="GntR"/>
    <property type="match status" value="1"/>
</dbReference>
<dbReference type="SUPFAM" id="SSF48008">
    <property type="entry name" value="GntR ligand-binding domain-like"/>
    <property type="match status" value="1"/>
</dbReference>
<sequence length="204" mass="22587">MGDQVYLRLRAEVLGTRWSVVDRLTEPKLARSLGVSRTPVREALTRLLADGLVRRHDYGYSVVVPDPATARELYEVRAALELRGISRAVDDPCARHDPEPLEAELARWRDARSVPSGPEFVAADERFHLVLLSSAGNAELVSALEPVARRLRSARVRASAGRARVEAAAREHVEIAERVLAGRLPEAWELLRGHIARAQARVDG</sequence>
<evidence type="ECO:0000256" key="1">
    <source>
        <dbReference type="ARBA" id="ARBA00023015"/>
    </source>
</evidence>
<keyword evidence="6" id="KW-1185">Reference proteome</keyword>
<evidence type="ECO:0000313" key="6">
    <source>
        <dbReference type="Proteomes" id="UP000186040"/>
    </source>
</evidence>
<evidence type="ECO:0000256" key="2">
    <source>
        <dbReference type="ARBA" id="ARBA00023125"/>
    </source>
</evidence>
<dbReference type="Gene3D" id="1.10.10.10">
    <property type="entry name" value="Winged helix-like DNA-binding domain superfamily/Winged helix DNA-binding domain"/>
    <property type="match status" value="1"/>
</dbReference>
<name>A0A1Q9LE27_9PSEU</name>
<dbReference type="PROSITE" id="PS50949">
    <property type="entry name" value="HTH_GNTR"/>
    <property type="match status" value="1"/>
</dbReference>
<evidence type="ECO:0000256" key="3">
    <source>
        <dbReference type="ARBA" id="ARBA00023163"/>
    </source>
</evidence>
<evidence type="ECO:0000259" key="4">
    <source>
        <dbReference type="PROSITE" id="PS50949"/>
    </source>
</evidence>
<dbReference type="STRING" id="1193682.BJP25_02650"/>
<dbReference type="SMART" id="SM00895">
    <property type="entry name" value="FCD"/>
    <property type="match status" value="1"/>
</dbReference>
<dbReference type="InterPro" id="IPR000524">
    <property type="entry name" value="Tscrpt_reg_HTH_GntR"/>
</dbReference>
<keyword evidence="2" id="KW-0238">DNA-binding</keyword>
<reference evidence="5 6" key="1">
    <citation type="submission" date="2016-10" db="EMBL/GenBank/DDBJ databases">
        <title>The Draft Genome Sequence of Actinokineospora bangkokensis 44EHWT reveals the biosynthetic pathway of antifungal compounds Thailandins with unusual extender unit butylmalonyl-CoA.</title>
        <authorList>
            <person name="Greule A."/>
            <person name="Intra B."/>
            <person name="Flemming S."/>
            <person name="Rommel M.G."/>
            <person name="Panbangred W."/>
            <person name="Bechthold A."/>
        </authorList>
    </citation>
    <scope>NUCLEOTIDE SEQUENCE [LARGE SCALE GENOMIC DNA]</scope>
    <source>
        <strain evidence="5 6">44EHW</strain>
    </source>
</reference>
<dbReference type="Proteomes" id="UP000186040">
    <property type="component" value="Unassembled WGS sequence"/>
</dbReference>
<proteinExistence type="predicted"/>
<dbReference type="SUPFAM" id="SSF46785">
    <property type="entry name" value="Winged helix' DNA-binding domain"/>
    <property type="match status" value="1"/>
</dbReference>
<protein>
    <recommendedName>
        <fullName evidence="4">HTH gntR-type domain-containing protein</fullName>
    </recommendedName>
</protein>
<feature type="domain" description="HTH gntR-type" evidence="4">
    <location>
        <begin position="1"/>
        <end position="67"/>
    </location>
</feature>
<dbReference type="PANTHER" id="PTHR43537:SF45">
    <property type="entry name" value="GNTR FAMILY REGULATORY PROTEIN"/>
    <property type="match status" value="1"/>
</dbReference>
<organism evidence="5 6">
    <name type="scientific">Actinokineospora bangkokensis</name>
    <dbReference type="NCBI Taxonomy" id="1193682"/>
    <lineage>
        <taxon>Bacteria</taxon>
        <taxon>Bacillati</taxon>
        <taxon>Actinomycetota</taxon>
        <taxon>Actinomycetes</taxon>
        <taxon>Pseudonocardiales</taxon>
        <taxon>Pseudonocardiaceae</taxon>
        <taxon>Actinokineospora</taxon>
    </lineage>
</organism>
<dbReference type="PANTHER" id="PTHR43537">
    <property type="entry name" value="TRANSCRIPTIONAL REGULATOR, GNTR FAMILY"/>
    <property type="match status" value="1"/>
</dbReference>
<dbReference type="InterPro" id="IPR011711">
    <property type="entry name" value="GntR_C"/>
</dbReference>
<keyword evidence="1" id="KW-0805">Transcription regulation</keyword>
<dbReference type="SMART" id="SM00345">
    <property type="entry name" value="HTH_GNTR"/>
    <property type="match status" value="1"/>
</dbReference>
<dbReference type="InterPro" id="IPR036388">
    <property type="entry name" value="WH-like_DNA-bd_sf"/>
</dbReference>
<evidence type="ECO:0000313" key="5">
    <source>
        <dbReference type="EMBL" id="OLR90297.1"/>
    </source>
</evidence>
<dbReference type="GO" id="GO:0003700">
    <property type="term" value="F:DNA-binding transcription factor activity"/>
    <property type="evidence" value="ECO:0007669"/>
    <property type="project" value="InterPro"/>
</dbReference>
<dbReference type="EMBL" id="MKQR01000028">
    <property type="protein sequence ID" value="OLR90297.1"/>
    <property type="molecule type" value="Genomic_DNA"/>
</dbReference>
<dbReference type="Pfam" id="PF07729">
    <property type="entry name" value="FCD"/>
    <property type="match status" value="1"/>
</dbReference>